<dbReference type="AlphaFoldDB" id="A0A8I0S9K0"/>
<reference evidence="9 10" key="1">
    <citation type="submission" date="2020-10" db="EMBL/GenBank/DDBJ databases">
        <title>Draft genome sequences of plant-associated actinobacteria.</title>
        <authorList>
            <person name="Tarlachkov S.V."/>
            <person name="Starodumova I.P."/>
            <person name="Dorofeeva L.V."/>
            <person name="Prisyazhnaya N.V."/>
            <person name="Roubtsova T.V."/>
            <person name="Chizhov V.N."/>
            <person name="Nadler S.A."/>
            <person name="Subbotin S.A."/>
            <person name="Evtushenko L.I."/>
        </authorList>
    </citation>
    <scope>NUCLEOTIDE SEQUENCE [LARGE SCALE GENOMIC DNA]</scope>
    <source>
        <strain evidence="9 10">VKM Ac-2886</strain>
    </source>
</reference>
<feature type="transmembrane region" description="Helical" evidence="7">
    <location>
        <begin position="210"/>
        <end position="233"/>
    </location>
</feature>
<keyword evidence="4 7" id="KW-0812">Transmembrane</keyword>
<dbReference type="Gene3D" id="1.10.3720.10">
    <property type="entry name" value="MetI-like"/>
    <property type="match status" value="1"/>
</dbReference>
<dbReference type="CDD" id="cd06261">
    <property type="entry name" value="TM_PBP2"/>
    <property type="match status" value="1"/>
</dbReference>
<dbReference type="PROSITE" id="PS50928">
    <property type="entry name" value="ABC_TM1"/>
    <property type="match status" value="1"/>
</dbReference>
<dbReference type="SUPFAM" id="SSF161098">
    <property type="entry name" value="MetI-like"/>
    <property type="match status" value="1"/>
</dbReference>
<dbReference type="InterPro" id="IPR000515">
    <property type="entry name" value="MetI-like"/>
</dbReference>
<feature type="transmembrane region" description="Helical" evidence="7">
    <location>
        <begin position="269"/>
        <end position="290"/>
    </location>
</feature>
<evidence type="ECO:0000256" key="2">
    <source>
        <dbReference type="ARBA" id="ARBA00022448"/>
    </source>
</evidence>
<evidence type="ECO:0000259" key="8">
    <source>
        <dbReference type="PROSITE" id="PS50928"/>
    </source>
</evidence>
<keyword evidence="2 7" id="KW-0813">Transport</keyword>
<name>A0A8I0S9K0_9MICO</name>
<dbReference type="PANTHER" id="PTHR43744:SF12">
    <property type="entry name" value="ABC TRANSPORTER PERMEASE PROTEIN MG189-RELATED"/>
    <property type="match status" value="1"/>
</dbReference>
<keyword evidence="3" id="KW-1003">Cell membrane</keyword>
<protein>
    <submittedName>
        <fullName evidence="9">Carbohydrate ABC transporter permease</fullName>
    </submittedName>
</protein>
<evidence type="ECO:0000313" key="9">
    <source>
        <dbReference type="EMBL" id="MBF4631568.1"/>
    </source>
</evidence>
<evidence type="ECO:0000313" key="10">
    <source>
        <dbReference type="Proteomes" id="UP000634579"/>
    </source>
</evidence>
<evidence type="ECO:0000256" key="1">
    <source>
        <dbReference type="ARBA" id="ARBA00004651"/>
    </source>
</evidence>
<keyword evidence="6 7" id="KW-0472">Membrane</keyword>
<evidence type="ECO:0000256" key="3">
    <source>
        <dbReference type="ARBA" id="ARBA00022475"/>
    </source>
</evidence>
<dbReference type="InterPro" id="IPR035906">
    <property type="entry name" value="MetI-like_sf"/>
</dbReference>
<keyword evidence="5 7" id="KW-1133">Transmembrane helix</keyword>
<dbReference type="GO" id="GO:0055085">
    <property type="term" value="P:transmembrane transport"/>
    <property type="evidence" value="ECO:0007669"/>
    <property type="project" value="InterPro"/>
</dbReference>
<proteinExistence type="inferred from homology"/>
<comment type="caution">
    <text evidence="9">The sequence shown here is derived from an EMBL/GenBank/DDBJ whole genome shotgun (WGS) entry which is preliminary data.</text>
</comment>
<evidence type="ECO:0000256" key="6">
    <source>
        <dbReference type="ARBA" id="ARBA00023136"/>
    </source>
</evidence>
<dbReference type="GO" id="GO:0005886">
    <property type="term" value="C:plasma membrane"/>
    <property type="evidence" value="ECO:0007669"/>
    <property type="project" value="UniProtKB-SubCell"/>
</dbReference>
<keyword evidence="10" id="KW-1185">Reference proteome</keyword>
<feature type="domain" description="ABC transmembrane type-1" evidence="8">
    <location>
        <begin position="100"/>
        <end position="290"/>
    </location>
</feature>
<feature type="transmembrane region" description="Helical" evidence="7">
    <location>
        <begin position="43"/>
        <end position="64"/>
    </location>
</feature>
<sequence>MTISLEHETAVAPAPPAGGSGHARPARRRRPLRRYLPSTLRHVILIVASVVFFGPFVWMVLVSFKSAQEALSVPPTFLPTEWHPENYTRLFEIAPFGRFYVNTIVVAVLSTAGQVITSLMAGYAFARLRFRGRNLLFLVLLAALMVPFEIVFTPLITLLSSLGWLNSYQGLIVPNIPSILGVFLFRQFFSNFPSEIEDAARMDGTGVWQRFRLIMAPMATPMIGSFAILSFVYNWNNFFFQFIAVNRTELFTVQIGLTLLQSQEGASNFNLLMAGSTLAVIPVLLVFLLFQGQIVKAISGGLR</sequence>
<dbReference type="EMBL" id="JADKRP010000001">
    <property type="protein sequence ID" value="MBF4631568.1"/>
    <property type="molecule type" value="Genomic_DNA"/>
</dbReference>
<dbReference type="PANTHER" id="PTHR43744">
    <property type="entry name" value="ABC TRANSPORTER PERMEASE PROTEIN MG189-RELATED-RELATED"/>
    <property type="match status" value="1"/>
</dbReference>
<comment type="subcellular location">
    <subcellularLocation>
        <location evidence="1 7">Cell membrane</location>
        <topology evidence="1 7">Multi-pass membrane protein</topology>
    </subcellularLocation>
</comment>
<organism evidence="9 10">
    <name type="scientific">Clavibacter phaseoli</name>
    <dbReference type="NCBI Taxonomy" id="1734031"/>
    <lineage>
        <taxon>Bacteria</taxon>
        <taxon>Bacillati</taxon>
        <taxon>Actinomycetota</taxon>
        <taxon>Actinomycetes</taxon>
        <taxon>Micrococcales</taxon>
        <taxon>Microbacteriaceae</taxon>
        <taxon>Clavibacter</taxon>
    </lineage>
</organism>
<evidence type="ECO:0000256" key="7">
    <source>
        <dbReference type="RuleBase" id="RU363032"/>
    </source>
</evidence>
<comment type="similarity">
    <text evidence="7">Belongs to the binding-protein-dependent transport system permease family.</text>
</comment>
<dbReference type="Proteomes" id="UP000634579">
    <property type="component" value="Unassembled WGS sequence"/>
</dbReference>
<evidence type="ECO:0000256" key="5">
    <source>
        <dbReference type="ARBA" id="ARBA00022989"/>
    </source>
</evidence>
<feature type="transmembrane region" description="Helical" evidence="7">
    <location>
        <begin position="135"/>
        <end position="159"/>
    </location>
</feature>
<dbReference type="RefSeq" id="WP_194675313.1">
    <property type="nucleotide sequence ID" value="NZ_JADKRP010000001.1"/>
</dbReference>
<evidence type="ECO:0000256" key="4">
    <source>
        <dbReference type="ARBA" id="ARBA00022692"/>
    </source>
</evidence>
<feature type="transmembrane region" description="Helical" evidence="7">
    <location>
        <begin position="99"/>
        <end position="123"/>
    </location>
</feature>
<dbReference type="Pfam" id="PF00528">
    <property type="entry name" value="BPD_transp_1"/>
    <property type="match status" value="1"/>
</dbReference>
<feature type="transmembrane region" description="Helical" evidence="7">
    <location>
        <begin position="171"/>
        <end position="189"/>
    </location>
</feature>
<accession>A0A8I0S9K0</accession>
<gene>
    <name evidence="9" type="ORF">ITJ42_10120</name>
</gene>